<name>A0ACB8V974_9TELE</name>
<dbReference type="Proteomes" id="UP000831701">
    <property type="component" value="Chromosome 24"/>
</dbReference>
<sequence>MESFLQIAPHSLAIVLSRVGTGEVVGAVGVSESDELPRHHTGYEIFADFKAENTQQHVWNQRITEAVSETFFLGWIDEHVLLIQGKEDHLEVLREGWMRRSLNPPRGFSIKYLGKASTSTFVFLGLEEDRRIITQDDRQPPTTKAPDVYWLSGLDDRGNKKDNLGGKEPELVREVERYRLEIVGLTSTHSLGSGTQLLERGWTLHYSGVAQGERRRAGVGLLIAPQLSRHVLEFTPVNERVASLRLRVGDRSLAVVCAYGPNSSTEYPAFLESLGGFEVVDARSLVPVVAATPEPGGGHRKYRQAKQAAARTVLEAKTRVWEEFDDVVLLASSSQDLQHVLERFAAECEAAGMRISTSKSEAMVTRPEKGGVPSPGGVERRIGAASAVMRSVYRTVVVKKELSRKAKLSIYRSIYVPTLTYGHELWVMTERTRSRIQAAEMSFLRRVAGRSLRDRVRSSVTREELGVEPLLLRIERSQLRWLGHLFRMPPGRLPREVFQACVPPGGGLGEDPGHAGETMSLGLAWERLGDPPGRAGGSVWGEGRWNSTYYMMQSLMKQKRALSAYAADYELPATLNATQWGILEKMTNLLEPFEQLTKDISSAEATAADVIPAVMSLTRLLAKIDESDKGVQTAKRTLLEAVCDRFNGVQSEPLYAIATMVDARYKDRYFDSNKKGEALNMLLSVVDEMAAGGNDQQEEAAAASADDPTQEDWSPAPKKARNESLQDMYQEILAENDIIKQATAGRNSFTDSNLSTMGKTKELSKDTRDKIVDLHKAGMGYRTIGKQLDWGSMQDLASWSISDHEKGDVSPISMSPISQSQFIPLGECGWGAVDLMTGDIVGRWKKYFEDLLNPTDLPSNEEAEAGDSEVDSCPSPKPSVPTPTEEVLHHTLSMLVREHERSTDRHQQQQYQNQQQHQQTQCTSPLSGTITPSTSGVVRDRTHPKSSQNHSGGGGNTEKSRSTLGFPFKTDTLTKHRGGGGGGGGPGEIEKQKDKTRQLATFSAQFPPEEWPLRDEEVPSQLPRHIEMEIIRRINPDLTVENLARHTAVMKRLEEERAQRSKASSANQSSRSRRSGGRHRRQSQIKLSRSHSKTRASRGEPSEGSHLELTDRDYRAYSSSLARSPREHALAMERQRARLHMAHSNPNILDSSHLPVTPEWDVSGELAKRRTEMPFPEPSHGPSAHHSKVHRSHSHTQERKSRNERSDKAKERSRSMDNSKGPLGAGLIGPPDYYDDRSRYYTDDGTLRANQSSSHYSRATPASAKLPVDSLGLDGGRSLERTNPLGTLGRSSHDGLKLGSTDKQMDRQAPHPLENKEDLSKMGPKGGSLPPIPLSIPDPSLTNGRPPHSASSGQEKHKEIFSKDTLFKPPPSLPLPGYSSLRKPSILATSTLSSSCDALDSQEAFDAPKPLVATPSAPPQGTEPITSAAEASFDYYNVSDDDELEEGGTKSQAEDEKTGGGIVGIGGGGAGTMQWLLEREKERDLQRRFERTLTFPGAKENLPEPSQNQQSAHSARLDSMDSSSVTVDSGFNSPRTRESLASNTSSIVESNRRQNLALSPGHLGITTGNGPPFSFRTIPEPAGTQPEKLQKPSTCLASITSV</sequence>
<keyword evidence="2" id="KW-1185">Reference proteome</keyword>
<gene>
    <name evidence="1" type="ORF">L3Q82_020996</name>
</gene>
<reference evidence="1" key="1">
    <citation type="submission" date="2022-04" db="EMBL/GenBank/DDBJ databases">
        <title>Jade perch genome.</title>
        <authorList>
            <person name="Chao B."/>
        </authorList>
    </citation>
    <scope>NUCLEOTIDE SEQUENCE</scope>
    <source>
        <strain evidence="1">CB-2022</strain>
    </source>
</reference>
<comment type="caution">
    <text evidence="1">The sequence shown here is derived from an EMBL/GenBank/DDBJ whole genome shotgun (WGS) entry which is preliminary data.</text>
</comment>
<proteinExistence type="predicted"/>
<organism evidence="1 2">
    <name type="scientific">Scortum barcoo</name>
    <name type="common">barcoo grunter</name>
    <dbReference type="NCBI Taxonomy" id="214431"/>
    <lineage>
        <taxon>Eukaryota</taxon>
        <taxon>Metazoa</taxon>
        <taxon>Chordata</taxon>
        <taxon>Craniata</taxon>
        <taxon>Vertebrata</taxon>
        <taxon>Euteleostomi</taxon>
        <taxon>Actinopterygii</taxon>
        <taxon>Neopterygii</taxon>
        <taxon>Teleostei</taxon>
        <taxon>Neoteleostei</taxon>
        <taxon>Acanthomorphata</taxon>
        <taxon>Eupercaria</taxon>
        <taxon>Centrarchiformes</taxon>
        <taxon>Terapontoidei</taxon>
        <taxon>Terapontidae</taxon>
        <taxon>Scortum</taxon>
    </lineage>
</organism>
<evidence type="ECO:0000313" key="1">
    <source>
        <dbReference type="EMBL" id="KAI3352187.1"/>
    </source>
</evidence>
<dbReference type="EMBL" id="CM041554">
    <property type="protein sequence ID" value="KAI3352187.1"/>
    <property type="molecule type" value="Genomic_DNA"/>
</dbReference>
<evidence type="ECO:0000313" key="2">
    <source>
        <dbReference type="Proteomes" id="UP000831701"/>
    </source>
</evidence>
<protein>
    <submittedName>
        <fullName evidence="1">Uncharacterized protein</fullName>
    </submittedName>
</protein>
<accession>A0ACB8V974</accession>